<evidence type="ECO:0000256" key="1">
    <source>
        <dbReference type="SAM" id="Phobius"/>
    </source>
</evidence>
<dbReference type="HOGENOM" id="CLU_105325_1_1_6"/>
<proteinExistence type="predicted"/>
<reference evidence="3 4" key="1">
    <citation type="submission" date="2010-02" db="EMBL/GenBank/DDBJ databases">
        <authorList>
            <person name="Weinstock G."/>
            <person name="Sodergren E."/>
            <person name="Clifton S."/>
            <person name="Fulton L."/>
            <person name="Fulton B."/>
            <person name="Courtney L."/>
            <person name="Fronick C."/>
            <person name="Harrison M."/>
            <person name="Strong C."/>
            <person name="Farmer C."/>
            <person name="Delahaunty K."/>
            <person name="Markovic C."/>
            <person name="Hall O."/>
            <person name="Minx P."/>
            <person name="Tomlinson C."/>
            <person name="Mitreva M."/>
            <person name="Nelson J."/>
            <person name="Hou S."/>
            <person name="Wollam A."/>
            <person name="Pepin K.H."/>
            <person name="Johnson M."/>
            <person name="Bhonagiri V."/>
            <person name="Zhang X."/>
            <person name="Suruliraj S."/>
            <person name="Warren W."/>
            <person name="Chinwalla A."/>
            <person name="Mardis E.R."/>
            <person name="Wilson R.K."/>
        </authorList>
    </citation>
    <scope>NUCLEOTIDE SEQUENCE [LARGE SCALE GENOMIC DNA]</scope>
    <source>
        <strain evidence="3 4">ATCC 23685</strain>
    </source>
</reference>
<organism evidence="3 4">
    <name type="scientific">Edwardsiella tarda ATCC 23685</name>
    <dbReference type="NCBI Taxonomy" id="500638"/>
    <lineage>
        <taxon>Bacteria</taxon>
        <taxon>Pseudomonadati</taxon>
        <taxon>Pseudomonadota</taxon>
        <taxon>Gammaproteobacteria</taxon>
        <taxon>Enterobacterales</taxon>
        <taxon>Hafniaceae</taxon>
        <taxon>Edwardsiella</taxon>
    </lineage>
</organism>
<keyword evidence="1" id="KW-0472">Membrane</keyword>
<dbReference type="AlphaFoldDB" id="D4F2Y9"/>
<dbReference type="Proteomes" id="UP000003692">
    <property type="component" value="Unassembled WGS sequence"/>
</dbReference>
<evidence type="ECO:0000313" key="4">
    <source>
        <dbReference type="Proteomes" id="UP000003692"/>
    </source>
</evidence>
<evidence type="ECO:0000313" key="3">
    <source>
        <dbReference type="EMBL" id="EFE23881.1"/>
    </source>
</evidence>
<sequence length="162" mass="17746">MIMRSGITWVLLPLAGWLAAPVGAHSVLAHDLSSDQARVVQFGYSTGDDAPFAQIKVYAPNDAVTEYQNGRTDRLGRFAFVPNQRGEWRLEMRDGMGHALSHPITVSAPSGQAASQPIKHDLFSRFALPLRALLGISLLINLYAAAGYVAHQHRRKNAHAHQ</sequence>
<evidence type="ECO:0008006" key="5">
    <source>
        <dbReference type="Google" id="ProtNLM"/>
    </source>
</evidence>
<keyword evidence="1" id="KW-1133">Transmembrane helix</keyword>
<gene>
    <name evidence="3" type="ORF">EDWATA_01090</name>
</gene>
<keyword evidence="2" id="KW-0732">Signal</keyword>
<accession>D4F2Y9</accession>
<protein>
    <recommendedName>
        <fullName evidence="5">Nickel transport protein</fullName>
    </recommendedName>
</protein>
<comment type="caution">
    <text evidence="3">The sequence shown here is derived from an EMBL/GenBank/DDBJ whole genome shotgun (WGS) entry which is preliminary data.</text>
</comment>
<feature type="chain" id="PRO_5003056900" description="Nickel transport protein" evidence="2">
    <location>
        <begin position="25"/>
        <end position="162"/>
    </location>
</feature>
<feature type="transmembrane region" description="Helical" evidence="1">
    <location>
        <begin position="132"/>
        <end position="150"/>
    </location>
</feature>
<keyword evidence="1" id="KW-0812">Transmembrane</keyword>
<dbReference type="EMBL" id="ADGK01000049">
    <property type="protein sequence ID" value="EFE23881.1"/>
    <property type="molecule type" value="Genomic_DNA"/>
</dbReference>
<name>D4F2Y9_EDWTA</name>
<evidence type="ECO:0000256" key="2">
    <source>
        <dbReference type="SAM" id="SignalP"/>
    </source>
</evidence>
<feature type="signal peptide" evidence="2">
    <location>
        <begin position="1"/>
        <end position="24"/>
    </location>
</feature>